<dbReference type="Pfam" id="PF14111">
    <property type="entry name" value="DUF4283"/>
    <property type="match status" value="1"/>
</dbReference>
<dbReference type="Proteomes" id="UP000323000">
    <property type="component" value="Unassembled WGS sequence"/>
</dbReference>
<evidence type="ECO:0000313" key="3">
    <source>
        <dbReference type="Proteomes" id="UP000323000"/>
    </source>
</evidence>
<accession>A0A5C7GP43</accession>
<protein>
    <recommendedName>
        <fullName evidence="1">DUF4283 domain-containing protein</fullName>
    </recommendedName>
</protein>
<evidence type="ECO:0000259" key="1">
    <source>
        <dbReference type="Pfam" id="PF14111"/>
    </source>
</evidence>
<dbReference type="InterPro" id="IPR040256">
    <property type="entry name" value="At4g02000-like"/>
</dbReference>
<name>A0A5C7GP43_9ROSI</name>
<evidence type="ECO:0000313" key="2">
    <source>
        <dbReference type="EMBL" id="TXG46337.1"/>
    </source>
</evidence>
<sequence>MGFRLVGKVLTNKLVNRETFIGLFPRIWHTVEEFEIEAITGNIFSFTFRTAKDRWQVLQGGPWTFDKALLVLEEPQGKGDIQKMNFDKVAFWVQIHNVSLICMTADIGRFLGGMVGRLKRLISISLGTVWGSIYGYGLLRHVVRDCLETKIGNGPEDFDQLFGLWLRAESPIRVSNPRPRRDGFHVDDDRRHKETGGDFMGLVGNKDVRFQEACSMSEKLDYLLVGREKLESIPNVVDSKCLAIKVTGSIDAIPDKLHSNGGEEVSVGVELTQLKEKGTHGESRGMDFEDEPTQNFVEMEVEVIPHVPVKMNAVIKEKLDTSQQVPKIGKWKRWARDGVRNNQGLGSGLNLSKRRSGLDWAMSGIWINYWNKRNDIGNKDLGNFGCNMGTRIQGIFMPWLPLGKLGIPLKAEISDVIVDWAVNFLEEDRRIKARAPAAPGGRGLITPSWRPPDAGLFLVNTDAAIDVSRSKVGFGAIIHNCNKEVLAS</sequence>
<dbReference type="AlphaFoldDB" id="A0A5C7GP43"/>
<keyword evidence="3" id="KW-1185">Reference proteome</keyword>
<reference evidence="3" key="1">
    <citation type="journal article" date="2019" name="Gigascience">
        <title>De novo genome assembly of the endangered Acer yangbiense, a plant species with extremely small populations endemic to Yunnan Province, China.</title>
        <authorList>
            <person name="Yang J."/>
            <person name="Wariss H.M."/>
            <person name="Tao L."/>
            <person name="Zhang R."/>
            <person name="Yun Q."/>
            <person name="Hollingsworth P."/>
            <person name="Dao Z."/>
            <person name="Luo G."/>
            <person name="Guo H."/>
            <person name="Ma Y."/>
            <person name="Sun W."/>
        </authorList>
    </citation>
    <scope>NUCLEOTIDE SEQUENCE [LARGE SCALE GENOMIC DNA]</scope>
    <source>
        <strain evidence="3">cv. Malutang</strain>
    </source>
</reference>
<gene>
    <name evidence="2" type="ORF">EZV62_028161</name>
</gene>
<dbReference type="EMBL" id="VAHF01000209">
    <property type="protein sequence ID" value="TXG46337.1"/>
    <property type="molecule type" value="Genomic_DNA"/>
</dbReference>
<feature type="domain" description="DUF4283" evidence="1">
    <location>
        <begin position="5"/>
        <end position="73"/>
    </location>
</feature>
<comment type="caution">
    <text evidence="2">The sequence shown here is derived from an EMBL/GenBank/DDBJ whole genome shotgun (WGS) entry which is preliminary data.</text>
</comment>
<dbReference type="PANTHER" id="PTHR31286:SF167">
    <property type="entry name" value="OS09G0268800 PROTEIN"/>
    <property type="match status" value="1"/>
</dbReference>
<dbReference type="InterPro" id="IPR025558">
    <property type="entry name" value="DUF4283"/>
</dbReference>
<proteinExistence type="predicted"/>
<dbReference type="OrthoDB" id="1750606at2759"/>
<organism evidence="2 3">
    <name type="scientific">Acer yangbiense</name>
    <dbReference type="NCBI Taxonomy" id="1000413"/>
    <lineage>
        <taxon>Eukaryota</taxon>
        <taxon>Viridiplantae</taxon>
        <taxon>Streptophyta</taxon>
        <taxon>Embryophyta</taxon>
        <taxon>Tracheophyta</taxon>
        <taxon>Spermatophyta</taxon>
        <taxon>Magnoliopsida</taxon>
        <taxon>eudicotyledons</taxon>
        <taxon>Gunneridae</taxon>
        <taxon>Pentapetalae</taxon>
        <taxon>rosids</taxon>
        <taxon>malvids</taxon>
        <taxon>Sapindales</taxon>
        <taxon>Sapindaceae</taxon>
        <taxon>Hippocastanoideae</taxon>
        <taxon>Acereae</taxon>
        <taxon>Acer</taxon>
    </lineage>
</organism>
<dbReference type="PANTHER" id="PTHR31286">
    <property type="entry name" value="GLYCINE-RICH CELL WALL STRUCTURAL PROTEIN 1.8-LIKE"/>
    <property type="match status" value="1"/>
</dbReference>